<dbReference type="PANTHER" id="PTHR30383">
    <property type="entry name" value="THIOESTERASE 1/PROTEASE 1/LYSOPHOSPHOLIPASE L1"/>
    <property type="match status" value="1"/>
</dbReference>
<dbReference type="InterPro" id="IPR013830">
    <property type="entry name" value="SGNH_hydro"/>
</dbReference>
<reference evidence="2" key="2">
    <citation type="submission" date="2020-09" db="EMBL/GenBank/DDBJ databases">
        <authorList>
            <person name="Sun Q."/>
            <person name="Kim S."/>
        </authorList>
    </citation>
    <scope>NUCLEOTIDE SEQUENCE</scope>
    <source>
        <strain evidence="2">KCTC 32296</strain>
    </source>
</reference>
<dbReference type="PANTHER" id="PTHR30383:SF5">
    <property type="entry name" value="SGNH HYDROLASE-TYPE ESTERASE DOMAIN-CONTAINING PROTEIN"/>
    <property type="match status" value="1"/>
</dbReference>
<gene>
    <name evidence="2" type="ORF">GCM10011273_17640</name>
</gene>
<dbReference type="Gene3D" id="3.40.50.1110">
    <property type="entry name" value="SGNH hydrolase"/>
    <property type="match status" value="1"/>
</dbReference>
<dbReference type="RefSeq" id="WP_189486108.1">
    <property type="nucleotide sequence ID" value="NZ_BMZB01000002.1"/>
</dbReference>
<name>A0A918Q657_9CAUL</name>
<comment type="caution">
    <text evidence="2">The sequence shown here is derived from an EMBL/GenBank/DDBJ whole genome shotgun (WGS) entry which is preliminary data.</text>
</comment>
<dbReference type="InterPro" id="IPR051532">
    <property type="entry name" value="Ester_Hydrolysis_Enzymes"/>
</dbReference>
<evidence type="ECO:0000313" key="2">
    <source>
        <dbReference type="EMBL" id="GGZ32064.1"/>
    </source>
</evidence>
<feature type="domain" description="SGNH hydrolase-type esterase" evidence="1">
    <location>
        <begin position="328"/>
        <end position="461"/>
    </location>
</feature>
<dbReference type="GO" id="GO:0004622">
    <property type="term" value="F:phosphatidylcholine lysophospholipase activity"/>
    <property type="evidence" value="ECO:0007669"/>
    <property type="project" value="TreeGrafter"/>
</dbReference>
<keyword evidence="3" id="KW-1185">Reference proteome</keyword>
<protein>
    <recommendedName>
        <fullName evidence="1">SGNH hydrolase-type esterase domain-containing protein</fullName>
    </recommendedName>
</protein>
<dbReference type="InterPro" id="IPR036514">
    <property type="entry name" value="SGNH_hydro_sf"/>
</dbReference>
<dbReference type="EMBL" id="BMZB01000002">
    <property type="protein sequence ID" value="GGZ32064.1"/>
    <property type="molecule type" value="Genomic_DNA"/>
</dbReference>
<organism evidence="2 3">
    <name type="scientific">Asticcacaulis endophyticus</name>
    <dbReference type="NCBI Taxonomy" id="1395890"/>
    <lineage>
        <taxon>Bacteria</taxon>
        <taxon>Pseudomonadati</taxon>
        <taxon>Pseudomonadota</taxon>
        <taxon>Alphaproteobacteria</taxon>
        <taxon>Caulobacterales</taxon>
        <taxon>Caulobacteraceae</taxon>
        <taxon>Asticcacaulis</taxon>
    </lineage>
</organism>
<accession>A0A918Q657</accession>
<evidence type="ECO:0000313" key="3">
    <source>
        <dbReference type="Proteomes" id="UP000662572"/>
    </source>
</evidence>
<dbReference type="SUPFAM" id="SSF52266">
    <property type="entry name" value="SGNH hydrolase"/>
    <property type="match status" value="1"/>
</dbReference>
<dbReference type="Pfam" id="PF13472">
    <property type="entry name" value="Lipase_GDSL_2"/>
    <property type="match status" value="1"/>
</dbReference>
<dbReference type="Proteomes" id="UP000662572">
    <property type="component" value="Unassembled WGS sequence"/>
</dbReference>
<dbReference type="AlphaFoldDB" id="A0A918Q657"/>
<sequence length="472" mass="49263">MDLVDRVKALATRMAGEIKAVRLEIGSGGAPRGVITYDAPIEAGTVFTSVLPEGVISADRQWTLDEANIPGETGETYTATAAGSLKALGCKLSNPVYAAVSIDMPEIDTAEIVIVSLPIWSATLNAVRAGERNGRIMVFGDSIPRGYYTGGINGFGNDEASKNLTALLADKITADTTFFASSNSLVGNGNMGAVAASDYDARITDGTGWDNTEVYDDAGMTTGAYNLCIVGAGRTPLTFAPDHQTDTIEIYYPRAPYLAGDGFNVDLVAGGAVTFLDAYNATATFQKTTVTRAKGTNVWRLTPASSDMTFLAGFVAYDSTKKEITILNASWSGGGILDHASSANSGLPLVGIDVFDPDLGIIIPSGNDILAGATEASYKAALNALIDKLQSLNSDALVVLPPPAAPAMGSMTNLRTWSTTVAAAQGVPMIDLFDVFDYEDAVAAGWYAPDGVHVIGAGQAAMSDFIFARIMP</sequence>
<dbReference type="CDD" id="cd00229">
    <property type="entry name" value="SGNH_hydrolase"/>
    <property type="match status" value="1"/>
</dbReference>
<reference evidence="2" key="1">
    <citation type="journal article" date="2014" name="Int. J. Syst. Evol. Microbiol.">
        <title>Complete genome sequence of Corynebacterium casei LMG S-19264T (=DSM 44701T), isolated from a smear-ripened cheese.</title>
        <authorList>
            <consortium name="US DOE Joint Genome Institute (JGI-PGF)"/>
            <person name="Walter F."/>
            <person name="Albersmeier A."/>
            <person name="Kalinowski J."/>
            <person name="Ruckert C."/>
        </authorList>
    </citation>
    <scope>NUCLEOTIDE SEQUENCE</scope>
    <source>
        <strain evidence="2">KCTC 32296</strain>
    </source>
</reference>
<evidence type="ECO:0000259" key="1">
    <source>
        <dbReference type="Pfam" id="PF13472"/>
    </source>
</evidence>
<proteinExistence type="predicted"/>